<dbReference type="InterPro" id="IPR018485">
    <property type="entry name" value="FGGY_C"/>
</dbReference>
<feature type="disulfide bond" evidence="8">
    <location>
        <begin position="352"/>
        <end position="369"/>
    </location>
</feature>
<accession>A0A242A3N6</accession>
<feature type="binding site" evidence="8">
    <location>
        <position position="302"/>
    </location>
    <ligand>
        <name>ATP</name>
        <dbReference type="ChEBI" id="CHEBI:30616"/>
    </ligand>
</feature>
<dbReference type="EMBL" id="NGKU01000001">
    <property type="protein sequence ID" value="OTN75646.1"/>
    <property type="molecule type" value="Genomic_DNA"/>
</dbReference>
<dbReference type="GO" id="GO:0019301">
    <property type="term" value="P:rhamnose catabolic process"/>
    <property type="evidence" value="ECO:0007669"/>
    <property type="project" value="UniProtKB-UniRule"/>
</dbReference>
<dbReference type="GO" id="GO:0005829">
    <property type="term" value="C:cytosol"/>
    <property type="evidence" value="ECO:0007669"/>
    <property type="project" value="TreeGrafter"/>
</dbReference>
<keyword evidence="5 8" id="KW-0067">ATP-binding</keyword>
<evidence type="ECO:0000259" key="10">
    <source>
        <dbReference type="Pfam" id="PF00370"/>
    </source>
</evidence>
<keyword evidence="4 8" id="KW-0418">Kinase</keyword>
<sequence length="494" mass="55052">MDTFIAIDIGASSGRLMMSQWNNQRLSLTEIHRFKNRFRHQNGFDRWQIDYLIKEILLGLVKVKQAGIDTCHVGIDTWAVDYCLVDENGTRLGDPVAYRDKRTNQVIERFGQTYSLQTLYEKTGIQLQPFNTIFQLYVEEKQLLAAADKLLLIPDYLGYVFTGNMVTEKTNASTMQLLNATTQTWDPDLLAAIGVNEALFAPLVDAGTVLGALNQAHFPTYDLPDTTFITIASHDTASAILGTPGNGTDWGYISSGTWSLLGIETTVPTISAAAFDENYTNEWGAHNTIRFLKNIMGMWLIQEVARQQENRYSFPELAAMAETEPGFQQFIDVNDPRFLNPDNMIAALQEYCRETKQKVPETPGEIARCVYDNLALCYGDELQKLAALTGTANKLQTLHIVGGGSNNAFLNQLTANVAQCTIEAGPSEATAIGNLVLQMMTVGLFDTLEEARMAIKASFPCTVYQPEPIDPTIMTEYQFFLKGARHHDKHPTTI</sequence>
<evidence type="ECO:0000259" key="11">
    <source>
        <dbReference type="Pfam" id="PF02782"/>
    </source>
</evidence>
<evidence type="ECO:0000256" key="1">
    <source>
        <dbReference type="ARBA" id="ARBA00009156"/>
    </source>
</evidence>
<feature type="active site" description="Proton acceptor" evidence="8">
    <location>
        <position position="235"/>
    </location>
</feature>
<feature type="domain" description="Carbohydrate kinase FGGY N-terminal" evidence="10">
    <location>
        <begin position="4"/>
        <end position="242"/>
    </location>
</feature>
<feature type="binding site" evidence="8">
    <location>
        <position position="79"/>
    </location>
    <ligand>
        <name>substrate</name>
    </ligand>
</feature>
<evidence type="ECO:0000256" key="3">
    <source>
        <dbReference type="ARBA" id="ARBA00022741"/>
    </source>
</evidence>
<evidence type="ECO:0000256" key="8">
    <source>
        <dbReference type="HAMAP-Rule" id="MF_01535"/>
    </source>
</evidence>
<dbReference type="GO" id="GO:0006071">
    <property type="term" value="P:glycerol metabolic process"/>
    <property type="evidence" value="ECO:0007669"/>
    <property type="project" value="TreeGrafter"/>
</dbReference>
<protein>
    <recommendedName>
        <fullName evidence="8 9">Rhamnulokinase</fullName>
        <shortName evidence="8">RhaB</shortName>
        <ecNumber evidence="8 9">2.7.1.5</ecNumber>
    </recommendedName>
    <alternativeName>
        <fullName evidence="8">ATP:L-rhamnulose phosphotransferase</fullName>
    </alternativeName>
    <alternativeName>
        <fullName evidence="8">L-rhamnulose 1-kinase</fullName>
    </alternativeName>
    <alternativeName>
        <fullName evidence="8">Rhamnulose kinase</fullName>
    </alternativeName>
</protein>
<gene>
    <name evidence="8" type="primary">rhaB</name>
    <name evidence="12" type="ORF">A5886_000721</name>
</gene>
<comment type="caution">
    <text evidence="12">The sequence shown here is derived from an EMBL/GenBank/DDBJ whole genome shotgun (WGS) entry which is preliminary data.</text>
</comment>
<evidence type="ECO:0000313" key="12">
    <source>
        <dbReference type="EMBL" id="OTN75646.1"/>
    </source>
</evidence>
<dbReference type="EC" id="2.7.1.5" evidence="8 9"/>
<comment type="cofactor">
    <cofactor evidence="8">
        <name>Mg(2+)</name>
        <dbReference type="ChEBI" id="CHEBI:18420"/>
    </cofactor>
</comment>
<proteinExistence type="inferred from homology"/>
<organism evidence="12 13">
    <name type="scientific">Candidatus Enterococcus testudinis</name>
    <dbReference type="NCBI Taxonomy" id="1834191"/>
    <lineage>
        <taxon>Bacteria</taxon>
        <taxon>Bacillati</taxon>
        <taxon>Bacillota</taxon>
        <taxon>Bacilli</taxon>
        <taxon>Lactobacillales</taxon>
        <taxon>Enterococcaceae</taxon>
        <taxon>Enterococcus</taxon>
    </lineage>
</organism>
<evidence type="ECO:0000256" key="7">
    <source>
        <dbReference type="ARBA" id="ARBA00023308"/>
    </source>
</evidence>
<feature type="binding site" evidence="8">
    <location>
        <position position="294"/>
    </location>
    <ligand>
        <name>substrate</name>
    </ligand>
</feature>
<dbReference type="STRING" id="1834191.A5886_000721"/>
<dbReference type="Pfam" id="PF00370">
    <property type="entry name" value="FGGY_N"/>
    <property type="match status" value="1"/>
</dbReference>
<keyword evidence="7 8" id="KW-0684">Rhamnose metabolism</keyword>
<dbReference type="InterPro" id="IPR018484">
    <property type="entry name" value="FGGY_N"/>
</dbReference>
<dbReference type="CDD" id="cd07771">
    <property type="entry name" value="ASKHA_NBD_FGGY_RhaB-like"/>
    <property type="match status" value="1"/>
</dbReference>
<keyword evidence="2 8" id="KW-0808">Transferase</keyword>
<dbReference type="InterPro" id="IPR013449">
    <property type="entry name" value="Rhamnulokinase"/>
</dbReference>
<feature type="domain" description="Carbohydrate kinase FGGY C-terminal" evidence="11">
    <location>
        <begin position="252"/>
        <end position="441"/>
    </location>
</feature>
<keyword evidence="13" id="KW-1185">Reference proteome</keyword>
<dbReference type="PANTHER" id="PTHR10196">
    <property type="entry name" value="SUGAR KINASE"/>
    <property type="match status" value="1"/>
</dbReference>
<name>A0A242A3N6_9ENTE</name>
<dbReference type="InterPro" id="IPR043129">
    <property type="entry name" value="ATPase_NBD"/>
</dbReference>
<dbReference type="GO" id="GO:0004370">
    <property type="term" value="F:glycerol kinase activity"/>
    <property type="evidence" value="ECO:0007669"/>
    <property type="project" value="TreeGrafter"/>
</dbReference>
<keyword evidence="6 8" id="KW-1015">Disulfide bond</keyword>
<comment type="function">
    <text evidence="8">Involved in the catabolism of L-rhamnose (6-deoxy-L-mannose). Catalyzes the transfer of the gamma-phosphate group from ATP to the 1-hydroxyl group of L-rhamnulose to yield L-rhamnulose 1-phosphate.</text>
</comment>
<comment type="caution">
    <text evidence="8">Lacks conserved residue(s) required for the propagation of feature annotation.</text>
</comment>
<evidence type="ECO:0000256" key="2">
    <source>
        <dbReference type="ARBA" id="ARBA00022679"/>
    </source>
</evidence>
<dbReference type="SUPFAM" id="SSF53067">
    <property type="entry name" value="Actin-like ATPase domain"/>
    <property type="match status" value="2"/>
</dbReference>
<dbReference type="GO" id="GO:0008993">
    <property type="term" value="F:rhamnulokinase activity"/>
    <property type="evidence" value="ECO:0007669"/>
    <property type="project" value="UniProtKB-UniRule"/>
</dbReference>
<evidence type="ECO:0000256" key="5">
    <source>
        <dbReference type="ARBA" id="ARBA00022840"/>
    </source>
</evidence>
<dbReference type="UniPathway" id="UPA00541">
    <property type="reaction ID" value="UER00602"/>
</dbReference>
<comment type="pathway">
    <text evidence="8">Carbohydrate degradation; L-rhamnose degradation; glycerone phosphate from L-rhamnose: step 2/3.</text>
</comment>
<evidence type="ECO:0000256" key="9">
    <source>
        <dbReference type="NCBIfam" id="TIGR02627"/>
    </source>
</evidence>
<dbReference type="GO" id="GO:0005524">
    <property type="term" value="F:ATP binding"/>
    <property type="evidence" value="ECO:0007669"/>
    <property type="project" value="UniProtKB-KW"/>
</dbReference>
<comment type="catalytic activity">
    <reaction evidence="8">
        <text>L-rhamnulose + ATP = L-rhamnulose 1-phosphate + ADP + H(+)</text>
        <dbReference type="Rhea" id="RHEA:20117"/>
        <dbReference type="ChEBI" id="CHEBI:15378"/>
        <dbReference type="ChEBI" id="CHEBI:17897"/>
        <dbReference type="ChEBI" id="CHEBI:30616"/>
        <dbReference type="ChEBI" id="CHEBI:58313"/>
        <dbReference type="ChEBI" id="CHEBI:456216"/>
        <dbReference type="EC" id="2.7.1.5"/>
    </reaction>
</comment>
<dbReference type="HAMAP" id="MF_01535">
    <property type="entry name" value="Rhamnulokinase"/>
    <property type="match status" value="1"/>
</dbReference>
<dbReference type="PANTHER" id="PTHR10196:SF93">
    <property type="entry name" value="L-RHAMNULOKINASE"/>
    <property type="match status" value="1"/>
</dbReference>
<evidence type="ECO:0000256" key="6">
    <source>
        <dbReference type="ARBA" id="ARBA00023157"/>
    </source>
</evidence>
<keyword evidence="8" id="KW-0460">Magnesium</keyword>
<reference evidence="12 13" key="1">
    <citation type="submission" date="2017-05" db="EMBL/GenBank/DDBJ databases">
        <title>The Genome Sequence of Enterococcus sp. 8G7_MSG3316.</title>
        <authorList>
            <consortium name="The Broad Institute Genomics Platform"/>
            <consortium name="The Broad Institute Genomic Center for Infectious Diseases"/>
            <person name="Earl A."/>
            <person name="Manson A."/>
            <person name="Schwartman J."/>
            <person name="Gilmore M."/>
            <person name="Abouelleil A."/>
            <person name="Cao P."/>
            <person name="Chapman S."/>
            <person name="Cusick C."/>
            <person name="Shea T."/>
            <person name="Young S."/>
            <person name="Neafsey D."/>
            <person name="Nusbaum C."/>
            <person name="Birren B."/>
        </authorList>
    </citation>
    <scope>NUCLEOTIDE SEQUENCE [LARGE SCALE GENOMIC DNA]</scope>
    <source>
        <strain evidence="12 13">8G7_MSG3316</strain>
    </source>
</reference>
<feature type="binding site" evidence="8">
    <location>
        <position position="403"/>
    </location>
    <ligand>
        <name>ATP</name>
        <dbReference type="ChEBI" id="CHEBI:30616"/>
    </ligand>
</feature>
<evidence type="ECO:0000313" key="13">
    <source>
        <dbReference type="Proteomes" id="UP000195043"/>
    </source>
</evidence>
<feature type="binding site" evidence="8">
    <location>
        <begin position="11"/>
        <end position="15"/>
    </location>
    <ligand>
        <name>ATP</name>
        <dbReference type="ChEBI" id="CHEBI:30616"/>
    </ligand>
</feature>
<dbReference type="NCBIfam" id="TIGR02627">
    <property type="entry name" value="rhamnulo_kin"/>
    <property type="match status" value="1"/>
</dbReference>
<dbReference type="Gene3D" id="3.30.420.40">
    <property type="match status" value="2"/>
</dbReference>
<comment type="similarity">
    <text evidence="1">Belongs to the FGGY kinase family.</text>
</comment>
<evidence type="ECO:0000256" key="4">
    <source>
        <dbReference type="ARBA" id="ARBA00022777"/>
    </source>
</evidence>
<keyword evidence="3 8" id="KW-0547">Nucleotide-binding</keyword>
<dbReference type="RefSeq" id="WP_086273681.1">
    <property type="nucleotide sequence ID" value="NZ_NGKU01000001.1"/>
</dbReference>
<dbReference type="Proteomes" id="UP000195043">
    <property type="component" value="Unassembled WGS sequence"/>
</dbReference>
<feature type="binding site" evidence="8">
    <location>
        <begin position="234"/>
        <end position="236"/>
    </location>
    <ligand>
        <name>substrate</name>
    </ligand>
</feature>
<dbReference type="Pfam" id="PF02782">
    <property type="entry name" value="FGGY_C"/>
    <property type="match status" value="1"/>
</dbReference>
<dbReference type="AlphaFoldDB" id="A0A242A3N6"/>
<comment type="similarity">
    <text evidence="8">Belongs to the rhamnulokinase family.</text>
</comment>
<feature type="binding site" evidence="8">
    <location>
        <position position="257"/>
    </location>
    <ligand>
        <name>ATP</name>
        <dbReference type="ChEBI" id="CHEBI:30616"/>
    </ligand>
</feature>
<dbReference type="OrthoDB" id="9805576at2"/>